<proteinExistence type="predicted"/>
<keyword evidence="2" id="KW-1185">Reference proteome</keyword>
<protein>
    <recommendedName>
        <fullName evidence="3">F5/8 type C domain-containing protein</fullName>
    </recommendedName>
</protein>
<evidence type="ECO:0000313" key="2">
    <source>
        <dbReference type="Proteomes" id="UP001178507"/>
    </source>
</evidence>
<reference evidence="1" key="1">
    <citation type="submission" date="2023-08" db="EMBL/GenBank/DDBJ databases">
        <authorList>
            <person name="Chen Y."/>
            <person name="Shah S."/>
            <person name="Dougan E. K."/>
            <person name="Thang M."/>
            <person name="Chan C."/>
        </authorList>
    </citation>
    <scope>NUCLEOTIDE SEQUENCE</scope>
</reference>
<name>A0AA36HZW0_9DINO</name>
<evidence type="ECO:0000313" key="1">
    <source>
        <dbReference type="EMBL" id="CAJ1378462.1"/>
    </source>
</evidence>
<dbReference type="AlphaFoldDB" id="A0AA36HZW0"/>
<organism evidence="1 2">
    <name type="scientific">Effrenium voratum</name>
    <dbReference type="NCBI Taxonomy" id="2562239"/>
    <lineage>
        <taxon>Eukaryota</taxon>
        <taxon>Sar</taxon>
        <taxon>Alveolata</taxon>
        <taxon>Dinophyceae</taxon>
        <taxon>Suessiales</taxon>
        <taxon>Symbiodiniaceae</taxon>
        <taxon>Effrenium</taxon>
    </lineage>
</organism>
<comment type="caution">
    <text evidence="1">The sequence shown here is derived from an EMBL/GenBank/DDBJ whole genome shotgun (WGS) entry which is preliminary data.</text>
</comment>
<dbReference type="InterPro" id="IPR008979">
    <property type="entry name" value="Galactose-bd-like_sf"/>
</dbReference>
<accession>A0AA36HZW0</accession>
<dbReference type="Gene3D" id="2.60.120.260">
    <property type="entry name" value="Galactose-binding domain-like"/>
    <property type="match status" value="1"/>
</dbReference>
<sequence>MSELLLKGPSGELLSCTSASPEICDGDPNTDWAASDSAGLSVVVELPAGSQISSYMWMTSGWARRVDPVMWRLEVSMDGSTWTSADERSTAQPVTYYRRRIAGYGSPEEDSWYPLRKAEEYWEWADRALPSHRSQSIGAVALEYQVLLVNTLGASPWVTHHHLASDDYVRQEATFWLTHLRPDVSVYVEHSNEVWNSLFPQGRYATQQGTVLGLVNSTCRTPDTVCARVRYNAYRSKQIFDIWAEVWSGQRSRLKFVLSTQAVWGDVTRDLLSVNNGAGADLLGITGYMSPQGGVDRSYSAKTPEEVIDLFTQAKEWGRSWLREQKAIAEAAGLGIAFYEGGVGLVEDGVIEGGLAIGSITELLMAVGRTPAFQQAVEAWLDMFREEAGDSALFMYFVDTGFWSKYGQWGNREYYDAATATSPAAAAVHAYLDRLSGARPRCLAANSYGRGLPPDSFAGPPAVWQPKRGAVLVKGQRYKVTWIEPERLPAGLVLETFTCGSTAPAKALMCI</sequence>
<dbReference type="Proteomes" id="UP001178507">
    <property type="component" value="Unassembled WGS sequence"/>
</dbReference>
<dbReference type="EMBL" id="CAUJNA010000546">
    <property type="protein sequence ID" value="CAJ1378462.1"/>
    <property type="molecule type" value="Genomic_DNA"/>
</dbReference>
<gene>
    <name evidence="1" type="ORF">EVOR1521_LOCUS7002</name>
</gene>
<dbReference type="SUPFAM" id="SSF49785">
    <property type="entry name" value="Galactose-binding domain-like"/>
    <property type="match status" value="1"/>
</dbReference>
<evidence type="ECO:0008006" key="3">
    <source>
        <dbReference type="Google" id="ProtNLM"/>
    </source>
</evidence>